<keyword evidence="5" id="KW-1185">Reference proteome</keyword>
<dbReference type="Gene3D" id="3.40.630.30">
    <property type="match status" value="1"/>
</dbReference>
<dbReference type="PROSITE" id="PS51186">
    <property type="entry name" value="GNAT"/>
    <property type="match status" value="1"/>
</dbReference>
<dbReference type="InterPro" id="IPR000182">
    <property type="entry name" value="GNAT_dom"/>
</dbReference>
<accession>A0ABU8E547</accession>
<evidence type="ECO:0000259" key="3">
    <source>
        <dbReference type="PROSITE" id="PS51186"/>
    </source>
</evidence>
<dbReference type="RefSeq" id="WP_336392157.1">
    <property type="nucleotide sequence ID" value="NZ_JBAPLV010000007.1"/>
</dbReference>
<dbReference type="SUPFAM" id="SSF55729">
    <property type="entry name" value="Acyl-CoA N-acyltransferases (Nat)"/>
    <property type="match status" value="1"/>
</dbReference>
<dbReference type="InterPro" id="IPR016181">
    <property type="entry name" value="Acyl_CoA_acyltransferase"/>
</dbReference>
<dbReference type="Proteomes" id="UP001373496">
    <property type="component" value="Unassembled WGS sequence"/>
</dbReference>
<evidence type="ECO:0000313" key="5">
    <source>
        <dbReference type="Proteomes" id="UP001373496"/>
    </source>
</evidence>
<evidence type="ECO:0000313" key="4">
    <source>
        <dbReference type="EMBL" id="MEI4278443.1"/>
    </source>
</evidence>
<dbReference type="PANTHER" id="PTHR43072">
    <property type="entry name" value="N-ACETYLTRANSFERASE"/>
    <property type="match status" value="1"/>
</dbReference>
<dbReference type="CDD" id="cd04301">
    <property type="entry name" value="NAT_SF"/>
    <property type="match status" value="1"/>
</dbReference>
<protein>
    <submittedName>
        <fullName evidence="4">N-acetyltransferase family protein</fullName>
    </submittedName>
</protein>
<name>A0ABU8E547_9ACTN</name>
<evidence type="ECO:0000256" key="1">
    <source>
        <dbReference type="ARBA" id="ARBA00022679"/>
    </source>
</evidence>
<gene>
    <name evidence="4" type="ORF">UXQ13_08190</name>
</gene>
<keyword evidence="2" id="KW-0012">Acyltransferase</keyword>
<dbReference type="EMBL" id="JBAPLV010000007">
    <property type="protein sequence ID" value="MEI4278443.1"/>
    <property type="molecule type" value="Genomic_DNA"/>
</dbReference>
<keyword evidence="1" id="KW-0808">Transferase</keyword>
<evidence type="ECO:0000256" key="2">
    <source>
        <dbReference type="ARBA" id="ARBA00023315"/>
    </source>
</evidence>
<reference evidence="4 5" key="1">
    <citation type="submission" date="2024-03" db="EMBL/GenBank/DDBJ databases">
        <title>Draft genome sequence of Klenkia terrae.</title>
        <authorList>
            <person name="Duangmal K."/>
            <person name="Chantavorakit T."/>
        </authorList>
    </citation>
    <scope>NUCLEOTIDE SEQUENCE [LARGE SCALE GENOMIC DNA]</scope>
    <source>
        <strain evidence="4 5">JCM 17786</strain>
    </source>
</reference>
<comment type="caution">
    <text evidence="4">The sequence shown here is derived from an EMBL/GenBank/DDBJ whole genome shotgun (WGS) entry which is preliminary data.</text>
</comment>
<proteinExistence type="predicted"/>
<organism evidence="4 5">
    <name type="scientific">Klenkia terrae</name>
    <dbReference type="NCBI Taxonomy" id="1052259"/>
    <lineage>
        <taxon>Bacteria</taxon>
        <taxon>Bacillati</taxon>
        <taxon>Actinomycetota</taxon>
        <taxon>Actinomycetes</taxon>
        <taxon>Geodermatophilales</taxon>
        <taxon>Geodermatophilaceae</taxon>
        <taxon>Klenkia</taxon>
    </lineage>
</organism>
<feature type="domain" description="N-acetyltransferase" evidence="3">
    <location>
        <begin position="12"/>
        <end position="170"/>
    </location>
</feature>
<dbReference type="Pfam" id="PF00583">
    <property type="entry name" value="Acetyltransf_1"/>
    <property type="match status" value="1"/>
</dbReference>
<sequence>MSPREQLGPADLVCVPMTAEDWPQVQAIYRAGIDTGHATFESAPPTWEAFDASRSTGHRLVALQGGGPRDGAVLGWAAVSPVSTCEVYAGVVEHSVYVAPHARGRGIGRLLLDELIASTEAAGIWTIQSSVFPENTTSLAIHQRAGFRTVGVRERMARMTYGPVAGQWRDTVLIERRTTIL</sequence>
<dbReference type="PANTHER" id="PTHR43072:SF23">
    <property type="entry name" value="UPF0039 PROTEIN C11D3.02C"/>
    <property type="match status" value="1"/>
</dbReference>